<dbReference type="AlphaFoldDB" id="A0A9P6JMK0"/>
<dbReference type="OrthoDB" id="2969099at2759"/>
<dbReference type="EMBL" id="MU157878">
    <property type="protein sequence ID" value="KAF9525918.1"/>
    <property type="molecule type" value="Genomic_DNA"/>
</dbReference>
<accession>A0A9P6JMK0</accession>
<comment type="caution">
    <text evidence="2">The sequence shown here is derived from an EMBL/GenBank/DDBJ whole genome shotgun (WGS) entry which is preliminary data.</text>
</comment>
<reference evidence="2" key="1">
    <citation type="submission" date="2020-11" db="EMBL/GenBank/DDBJ databases">
        <authorList>
            <consortium name="DOE Joint Genome Institute"/>
            <person name="Ahrendt S."/>
            <person name="Riley R."/>
            <person name="Andreopoulos W."/>
            <person name="Labutti K."/>
            <person name="Pangilinan J."/>
            <person name="Ruiz-Duenas F.J."/>
            <person name="Barrasa J.M."/>
            <person name="Sanchez-Garcia M."/>
            <person name="Camarero S."/>
            <person name="Miyauchi S."/>
            <person name="Serrano A."/>
            <person name="Linde D."/>
            <person name="Babiker R."/>
            <person name="Drula E."/>
            <person name="Ayuso-Fernandez I."/>
            <person name="Pacheco R."/>
            <person name="Padilla G."/>
            <person name="Ferreira P."/>
            <person name="Barriuso J."/>
            <person name="Kellner H."/>
            <person name="Castanera R."/>
            <person name="Alfaro M."/>
            <person name="Ramirez L."/>
            <person name="Pisabarro A.G."/>
            <person name="Kuo A."/>
            <person name="Tritt A."/>
            <person name="Lipzen A."/>
            <person name="He G."/>
            <person name="Yan M."/>
            <person name="Ng V."/>
            <person name="Cullen D."/>
            <person name="Martin F."/>
            <person name="Rosso M.-N."/>
            <person name="Henrissat B."/>
            <person name="Hibbett D."/>
            <person name="Martinez A.T."/>
            <person name="Grigoriev I.V."/>
        </authorList>
    </citation>
    <scope>NUCLEOTIDE SEQUENCE</scope>
    <source>
        <strain evidence="2">CBS 506.95</strain>
    </source>
</reference>
<feature type="region of interest" description="Disordered" evidence="1">
    <location>
        <begin position="1"/>
        <end position="121"/>
    </location>
</feature>
<evidence type="ECO:0000313" key="2">
    <source>
        <dbReference type="EMBL" id="KAF9525918.1"/>
    </source>
</evidence>
<evidence type="ECO:0000313" key="3">
    <source>
        <dbReference type="Proteomes" id="UP000807306"/>
    </source>
</evidence>
<name>A0A9P6JMK0_9AGAR</name>
<proteinExistence type="predicted"/>
<sequence length="253" mass="28607">MAPSSRPSKKNKRKKSLSDHGGSPQKQSAQRPKKKAKKHHEPSGSEYSSDTSIDKMDTSEDEISIKKTKPMHAPAGRPSNQTKRMSKTGNSAHVLPSPAQSTLLEPVTPPQKSKKSKSLLNTYTPRTAQAVAFSVQPPIYEIDVSPDQKQQSRHRSGNSTLQTLNKIKHSSEDGWTLLGKCRTEQLCWQFDKWKNDYSPQTYDVCDQLVVIQFLGHPCDRPKDICARPFLIQWDRTLDRKIIKTLSKKSKPIY</sequence>
<protein>
    <submittedName>
        <fullName evidence="2">Uncharacterized protein</fullName>
    </submittedName>
</protein>
<keyword evidence="3" id="KW-1185">Reference proteome</keyword>
<feature type="compositionally biased region" description="Basic residues" evidence="1">
    <location>
        <begin position="31"/>
        <end position="40"/>
    </location>
</feature>
<dbReference type="Proteomes" id="UP000807306">
    <property type="component" value="Unassembled WGS sequence"/>
</dbReference>
<evidence type="ECO:0000256" key="1">
    <source>
        <dbReference type="SAM" id="MobiDB-lite"/>
    </source>
</evidence>
<organism evidence="2 3">
    <name type="scientific">Crepidotus variabilis</name>
    <dbReference type="NCBI Taxonomy" id="179855"/>
    <lineage>
        <taxon>Eukaryota</taxon>
        <taxon>Fungi</taxon>
        <taxon>Dikarya</taxon>
        <taxon>Basidiomycota</taxon>
        <taxon>Agaricomycotina</taxon>
        <taxon>Agaricomycetes</taxon>
        <taxon>Agaricomycetidae</taxon>
        <taxon>Agaricales</taxon>
        <taxon>Agaricineae</taxon>
        <taxon>Crepidotaceae</taxon>
        <taxon>Crepidotus</taxon>
    </lineage>
</organism>
<gene>
    <name evidence="2" type="ORF">CPB83DRAFT_513020</name>
</gene>
<feature type="compositionally biased region" description="Polar residues" evidence="1">
    <location>
        <begin position="78"/>
        <end position="91"/>
    </location>
</feature>